<dbReference type="RefSeq" id="WP_157590279.1">
    <property type="nucleotide sequence ID" value="NZ_WPIN01000023.1"/>
</dbReference>
<organism evidence="1 2">
    <name type="scientific">Spirosoma arboris</name>
    <dbReference type="NCBI Taxonomy" id="2682092"/>
    <lineage>
        <taxon>Bacteria</taxon>
        <taxon>Pseudomonadati</taxon>
        <taxon>Bacteroidota</taxon>
        <taxon>Cytophagia</taxon>
        <taxon>Cytophagales</taxon>
        <taxon>Cytophagaceae</taxon>
        <taxon>Spirosoma</taxon>
    </lineage>
</organism>
<protein>
    <submittedName>
        <fullName evidence="1">Uncharacterized protein</fullName>
    </submittedName>
</protein>
<dbReference type="EMBL" id="WPIN01000023">
    <property type="protein sequence ID" value="MVM35480.1"/>
    <property type="molecule type" value="Genomic_DNA"/>
</dbReference>
<comment type="caution">
    <text evidence="1">The sequence shown here is derived from an EMBL/GenBank/DDBJ whole genome shotgun (WGS) entry which is preliminary data.</text>
</comment>
<proteinExistence type="predicted"/>
<evidence type="ECO:0000313" key="1">
    <source>
        <dbReference type="EMBL" id="MVM35480.1"/>
    </source>
</evidence>
<dbReference type="Proteomes" id="UP000436006">
    <property type="component" value="Unassembled WGS sequence"/>
</dbReference>
<dbReference type="AlphaFoldDB" id="A0A7K1SNV0"/>
<accession>A0A7K1SNV0</accession>
<keyword evidence="2" id="KW-1185">Reference proteome</keyword>
<reference evidence="1 2" key="1">
    <citation type="submission" date="2019-12" db="EMBL/GenBank/DDBJ databases">
        <title>Spirosoma sp. HMF4905 genome sequencing and assembly.</title>
        <authorList>
            <person name="Kang H."/>
            <person name="Cha I."/>
            <person name="Kim H."/>
            <person name="Joh K."/>
        </authorList>
    </citation>
    <scope>NUCLEOTIDE SEQUENCE [LARGE SCALE GENOMIC DNA]</scope>
    <source>
        <strain evidence="1 2">HMF4905</strain>
    </source>
</reference>
<gene>
    <name evidence="1" type="ORF">GO755_35995</name>
</gene>
<sequence length="516" mass="60055">MTELEEVYDRKFDTHNRRLDIIYLDALETLYGFEHQYLIDLQDNFIIIPPSTEFAERLAVLVESKRYSEIFGEALGGNLCIFEPYGIVELKLDNLHIFEFPTSDWLIAVSENQLALTKHIQSVRQELGPQFPDKIKGYTVVIADMKDPNGKKVELTTYDNIEGGNLENLFKLYAVWFSKHTQKLSPLFQEISDEVTDLLVNEYKIKPSKDGFINWFMLNKMKAGITIQATRNASELYDIEFGFDMLQATLTPAVIEQDVHDYCRWRKERHDRAQQLASFSINKNARQYLSKTPYSTFEELVDYFEWWTEKYCQSFLIKLQEVLIPYPEQHLTIFNNALKESVSIVSKIEANRKEYYPIISFDSNSRQVIIEKITGPISKALCYRPKKEVEQHFFWQLNLIGIGKVIRYIEEQIALLALSESSPKLPISTETDSPRLSVREKMLIHCYEQRRVINKGEPYYNDYIMYATPTKRKGYPNGSVPKAKQLIKSIKNILPHLSKKAAQQAESEINTLEANI</sequence>
<name>A0A7K1SNV0_9BACT</name>
<evidence type="ECO:0000313" key="2">
    <source>
        <dbReference type="Proteomes" id="UP000436006"/>
    </source>
</evidence>